<protein>
    <submittedName>
        <fullName evidence="1">Uncharacterized protein</fullName>
    </submittedName>
</protein>
<dbReference type="RefSeq" id="WP_350279113.1">
    <property type="nucleotide sequence ID" value="NZ_CP158165.1"/>
</dbReference>
<reference evidence="1" key="1">
    <citation type="submission" date="2024-06" db="EMBL/GenBank/DDBJ databases">
        <title>Kribbella sp. strain HUAS MG21 genome sequences.</title>
        <authorList>
            <person name="Mo P."/>
        </authorList>
    </citation>
    <scope>NUCLEOTIDE SEQUENCE</scope>
    <source>
        <strain evidence="1">HUAS MG21</strain>
    </source>
</reference>
<sequence length="1099" mass="118688">MLTPTEALQARERQWSKRLAAVSLAAEYQVNPDHAAQMLGVLGANYRKFSYDGYRRSLALRVYPAVQVLSTTNAAIGKYDGHGFWPKLAGLLQISNSPAFQQEWGQAFLDNLATLGLPTFANADADAGTRYLGRILLHCGVPTWCLDDFYRVVTEQRTRHPALDAESFVAWAANRAAAGRLYDVDMPVNRFLRFGGEFAIDVTDRIFELLDTVGAGGDGSEIPLPDRFRLKALELHQAGRLEPVRTRGNREGKLYPHLILDPYGRGPLLQLPPVGDAPDGRATWVVTLDGDPQRVGTQALWPGSSEPAPATSVPIPRPIRVASAALEGHEHLTANVSVVDDNDPFLAFGEDGVCLPSGLALPGGLIWFLVPGDSSGLVFEGESRVVAETALPPGWSQWSLTLVDLADVRSVRFGADGKPHTVRTFSAAHIEVCQPLAGVRTSSGAPVFTQVPEIVLPQGLGADADWEVSILDSKGLLLCRTSFKSCQSTTGLWTEQQRPVLGSFTIRVRGPWGRGASRTVFIAEGLQVRSSPSWRRLTPDGLVPAAVTIDTPAGMEVDRKSVALSSRQRDRYVTVSTRGQSTTLAVSPPHMSIAYQSTETTTRPSVRALTVYTEDVVADPGTLILDVGADAQPVLSVLRGSQCVQKLHPGAGRQGVYRFNLAQLVDTLNAHKQLGLSLGEEGQLPVASIRPRRLFSTVNLAGPRLVFDDCAAVPGLVALIYASRAPWRKAAVVPIEDGAAVLPDELQDAGPLLVAARVDDPWAPEPVPDWPEVGRSHFVDAEGWLISDDAEESAVSAFLAGVRDLGEHIIDFTRLWTIRATLSELGLGDRRASVRDAVEAAMFHQPKPALTAMAESSVPTESIPALMIRSRLAWANLADAHDDTPPIWTPRGVLAAVVLSAADAEWSPQEIDAAIEVCGDVVTMVLEGSDPYATSGRFDYGADIFAHNPAQRDAFVAMMGLVPQGLLGGDTRVIAAMELIRRRNDRRLDWMLHHVRSVLAVTETLLAQIAAPEVFASFQARKHPTRNDGWHAIPAISIGLAIAARHAARGNDPAVKLLEYQRRGWARLAAVVPQLVTIDLVLAELLVAAAASRVEEQSS</sequence>
<dbReference type="EMBL" id="CP158165">
    <property type="protein sequence ID" value="XBV26313.1"/>
    <property type="molecule type" value="Genomic_DNA"/>
</dbReference>
<name>A0AAU7THW4_9ACTN</name>
<evidence type="ECO:0000313" key="1">
    <source>
        <dbReference type="EMBL" id="XBV26313.1"/>
    </source>
</evidence>
<dbReference type="AlphaFoldDB" id="A0AAU7THW4"/>
<proteinExistence type="predicted"/>
<accession>A0AAU7THW4</accession>
<gene>
    <name evidence="1" type="ORF">ABN611_07760</name>
</gene>
<organism evidence="1">
    <name type="scientific">Kribbella sp. HUAS MG21</name>
    <dbReference type="NCBI Taxonomy" id="3160966"/>
    <lineage>
        <taxon>Bacteria</taxon>
        <taxon>Bacillati</taxon>
        <taxon>Actinomycetota</taxon>
        <taxon>Actinomycetes</taxon>
        <taxon>Propionibacteriales</taxon>
        <taxon>Kribbellaceae</taxon>
        <taxon>Kribbella</taxon>
    </lineage>
</organism>